<sequence>MDGDFLSADPLMLGHQNMSFQAVESLAQQFTLTRKGHRLFHGGAEAEELAYLVKSTTKTSSRRES</sequence>
<evidence type="ECO:0000313" key="1">
    <source>
        <dbReference type="EMBL" id="GHP00035.1"/>
    </source>
</evidence>
<comment type="caution">
    <text evidence="1">The sequence shown here is derived from an EMBL/GenBank/DDBJ whole genome shotgun (WGS) entry which is preliminary data.</text>
</comment>
<protein>
    <submittedName>
        <fullName evidence="1">Uncharacterized protein</fullName>
    </submittedName>
</protein>
<evidence type="ECO:0000313" key="2">
    <source>
        <dbReference type="Proteomes" id="UP000597444"/>
    </source>
</evidence>
<reference evidence="1" key="1">
    <citation type="submission" date="2020-10" db="EMBL/GenBank/DDBJ databases">
        <title>Taxonomic study of unclassified bacteria belonging to the class Ktedonobacteria.</title>
        <authorList>
            <person name="Yabe S."/>
            <person name="Wang C.M."/>
            <person name="Zheng Y."/>
            <person name="Sakai Y."/>
            <person name="Cavaletti L."/>
            <person name="Monciardini P."/>
            <person name="Donadio S."/>
        </authorList>
    </citation>
    <scope>NUCLEOTIDE SEQUENCE</scope>
    <source>
        <strain evidence="1">ID150040</strain>
    </source>
</reference>
<organism evidence="1 2">
    <name type="scientific">Reticulibacter mediterranei</name>
    <dbReference type="NCBI Taxonomy" id="2778369"/>
    <lineage>
        <taxon>Bacteria</taxon>
        <taxon>Bacillati</taxon>
        <taxon>Chloroflexota</taxon>
        <taxon>Ktedonobacteria</taxon>
        <taxon>Ktedonobacterales</taxon>
        <taxon>Reticulibacteraceae</taxon>
        <taxon>Reticulibacter</taxon>
    </lineage>
</organism>
<dbReference type="AlphaFoldDB" id="A0A8J3IQD6"/>
<accession>A0A8J3IQD6</accession>
<proteinExistence type="predicted"/>
<dbReference type="Proteomes" id="UP000597444">
    <property type="component" value="Unassembled WGS sequence"/>
</dbReference>
<dbReference type="EMBL" id="BNJK01000002">
    <property type="protein sequence ID" value="GHP00035.1"/>
    <property type="molecule type" value="Genomic_DNA"/>
</dbReference>
<gene>
    <name evidence="1" type="ORF">KSF_100820</name>
</gene>
<keyword evidence="2" id="KW-1185">Reference proteome</keyword>
<name>A0A8J3IQD6_9CHLR</name>